<name>A0AAD6T938_9AGAR</name>
<reference evidence="1" key="1">
    <citation type="submission" date="2023-03" db="EMBL/GenBank/DDBJ databases">
        <title>Massive genome expansion in bonnet fungi (Mycena s.s.) driven by repeated elements and novel gene families across ecological guilds.</title>
        <authorList>
            <consortium name="Lawrence Berkeley National Laboratory"/>
            <person name="Harder C.B."/>
            <person name="Miyauchi S."/>
            <person name="Viragh M."/>
            <person name="Kuo A."/>
            <person name="Thoen E."/>
            <person name="Andreopoulos B."/>
            <person name="Lu D."/>
            <person name="Skrede I."/>
            <person name="Drula E."/>
            <person name="Henrissat B."/>
            <person name="Morin E."/>
            <person name="Kohler A."/>
            <person name="Barry K."/>
            <person name="LaButti K."/>
            <person name="Morin E."/>
            <person name="Salamov A."/>
            <person name="Lipzen A."/>
            <person name="Mereny Z."/>
            <person name="Hegedus B."/>
            <person name="Baldrian P."/>
            <person name="Stursova M."/>
            <person name="Weitz H."/>
            <person name="Taylor A."/>
            <person name="Grigoriev I.V."/>
            <person name="Nagy L.G."/>
            <person name="Martin F."/>
            <person name="Kauserud H."/>
        </authorList>
    </citation>
    <scope>NUCLEOTIDE SEQUENCE</scope>
    <source>
        <strain evidence="1">CBHHK200</strain>
    </source>
</reference>
<dbReference type="Proteomes" id="UP001218188">
    <property type="component" value="Unassembled WGS sequence"/>
</dbReference>
<comment type="caution">
    <text evidence="1">The sequence shown here is derived from an EMBL/GenBank/DDBJ whole genome shotgun (WGS) entry which is preliminary data.</text>
</comment>
<keyword evidence="2" id="KW-1185">Reference proteome</keyword>
<protein>
    <submittedName>
        <fullName evidence="1">Uncharacterized protein</fullName>
    </submittedName>
</protein>
<evidence type="ECO:0000313" key="2">
    <source>
        <dbReference type="Proteomes" id="UP001218188"/>
    </source>
</evidence>
<proteinExistence type="predicted"/>
<evidence type="ECO:0000313" key="1">
    <source>
        <dbReference type="EMBL" id="KAJ7040720.1"/>
    </source>
</evidence>
<dbReference type="EMBL" id="JARJCM010000020">
    <property type="protein sequence ID" value="KAJ7040720.1"/>
    <property type="molecule type" value="Genomic_DNA"/>
</dbReference>
<accession>A0AAD6T938</accession>
<gene>
    <name evidence="1" type="ORF">C8F04DRAFT_1081894</name>
</gene>
<dbReference type="AlphaFoldDB" id="A0AAD6T938"/>
<sequence length="420" mass="45989">MTSSHEALSALGAPISLEEYARLSTGALGGALSFLSEHVVGRHAAASARKALFLYQEAQAKSQLKQPATTRSRADKAVARLASAKTSSGVHSTQLADLQSKVDIASTRAAGLRSNLNEKRILLLLLNVLEAKQNLKMKRIEALTHAIDELRNTTTNTQHRAHVAISPSLPPPPQLPRLSHTCDRLADLHVSTIRLHREAPGKTSAGLKPKRDRPTDRALDAKNRIIVHLFLHSPRFNLTFRQRAKSDQFQLLVNRTAALNLACERRLASISTSTSALRQSVFELQDCVPALKGHVDILRGLILAARATRQDDGEVESFAVRVAQACHLPETSNVRAMLEDVDRVVKRTHRRRTLPAQGRLLAPEAVPTSLIDTHRRTSQEAHTRATVLLTRKTTKAGAGLVLASEVEQLVGEVRRVVGIQ</sequence>
<organism evidence="1 2">
    <name type="scientific">Mycena alexandri</name>
    <dbReference type="NCBI Taxonomy" id="1745969"/>
    <lineage>
        <taxon>Eukaryota</taxon>
        <taxon>Fungi</taxon>
        <taxon>Dikarya</taxon>
        <taxon>Basidiomycota</taxon>
        <taxon>Agaricomycotina</taxon>
        <taxon>Agaricomycetes</taxon>
        <taxon>Agaricomycetidae</taxon>
        <taxon>Agaricales</taxon>
        <taxon>Marasmiineae</taxon>
        <taxon>Mycenaceae</taxon>
        <taxon>Mycena</taxon>
    </lineage>
</organism>